<evidence type="ECO:0000313" key="4">
    <source>
        <dbReference type="Proteomes" id="UP000472263"/>
    </source>
</evidence>
<dbReference type="Gene3D" id="3.30.70.1820">
    <property type="entry name" value="L1 transposable element, RRM domain"/>
    <property type="match status" value="1"/>
</dbReference>
<feature type="domain" description="L1 transposable element RRM" evidence="2">
    <location>
        <begin position="96"/>
        <end position="157"/>
    </location>
</feature>
<evidence type="ECO:0000256" key="1">
    <source>
        <dbReference type="SAM" id="Coils"/>
    </source>
</evidence>
<dbReference type="InterPro" id="IPR004244">
    <property type="entry name" value="Transposase_22"/>
</dbReference>
<keyword evidence="4" id="KW-1185">Reference proteome</keyword>
<dbReference type="PANTHER" id="PTHR11505">
    <property type="entry name" value="L1 TRANSPOSABLE ELEMENT-RELATED"/>
    <property type="match status" value="1"/>
</dbReference>
<dbReference type="AlphaFoldDB" id="A0A667X2L4"/>
<protein>
    <recommendedName>
        <fullName evidence="2">L1 transposable element RRM domain-containing protein</fullName>
    </recommendedName>
</protein>
<reference evidence="3" key="1">
    <citation type="submission" date="2019-06" db="EMBL/GenBank/DDBJ databases">
        <authorList>
            <consortium name="Wellcome Sanger Institute Data Sharing"/>
        </authorList>
    </citation>
    <scope>NUCLEOTIDE SEQUENCE [LARGE SCALE GENOMIC DNA]</scope>
</reference>
<dbReference type="Proteomes" id="UP000472263">
    <property type="component" value="Chromosome 13"/>
</dbReference>
<name>A0A667X2L4_9TELE</name>
<reference evidence="3" key="3">
    <citation type="submission" date="2025-09" db="UniProtKB">
        <authorList>
            <consortium name="Ensembl"/>
        </authorList>
    </citation>
    <scope>IDENTIFICATION</scope>
</reference>
<dbReference type="InterPro" id="IPR043636">
    <property type="entry name" value="L1_RRM_dom"/>
</dbReference>
<dbReference type="InParanoid" id="A0A667X2L4"/>
<dbReference type="GeneTree" id="ENSGT00940000160789"/>
<accession>A0A667X2L4</accession>
<dbReference type="InterPro" id="IPR042566">
    <property type="entry name" value="L1_C"/>
</dbReference>
<keyword evidence="1" id="KW-0175">Coiled coil</keyword>
<dbReference type="Pfam" id="PF02994">
    <property type="entry name" value="Transposase_22"/>
    <property type="match status" value="1"/>
</dbReference>
<dbReference type="SUPFAM" id="SSF57997">
    <property type="entry name" value="Tropomyosin"/>
    <property type="match status" value="1"/>
</dbReference>
<organism evidence="3 4">
    <name type="scientific">Myripristis murdjan</name>
    <name type="common">pinecone soldierfish</name>
    <dbReference type="NCBI Taxonomy" id="586833"/>
    <lineage>
        <taxon>Eukaryota</taxon>
        <taxon>Metazoa</taxon>
        <taxon>Chordata</taxon>
        <taxon>Craniata</taxon>
        <taxon>Vertebrata</taxon>
        <taxon>Euteleostomi</taxon>
        <taxon>Actinopterygii</taxon>
        <taxon>Neopterygii</taxon>
        <taxon>Teleostei</taxon>
        <taxon>Neoteleostei</taxon>
        <taxon>Acanthomorphata</taxon>
        <taxon>Holocentriformes</taxon>
        <taxon>Holocentridae</taxon>
        <taxon>Myripristis</taxon>
    </lineage>
</organism>
<dbReference type="Gene3D" id="3.30.250.20">
    <property type="entry name" value="L1 transposable element, C-terminal domain"/>
    <property type="match status" value="1"/>
</dbReference>
<sequence length="221" mass="25800">MDKKTADIQTSLSKIETSLSTLSEQVQELETRVGANEDNINEYCSRTEKLEKQVSFLKEKVDDLENRSRRSNVRIINIPEKMEGRDTTGFLEQLIPKLLGHDNFSSPIVVERAHRIGKVSDRPRPIIAKFLNFTHKEKVLRLAREKGDILLDNKRISFYPDYSAELQRKRDEFNGVKKNLREKNIDYALFYPSKLRIRHQGTVRFFSSPAEVQNYLSELEK</sequence>
<feature type="coiled-coil region" evidence="1">
    <location>
        <begin position="12"/>
        <end position="74"/>
    </location>
</feature>
<reference evidence="3" key="2">
    <citation type="submission" date="2025-08" db="UniProtKB">
        <authorList>
            <consortium name="Ensembl"/>
        </authorList>
    </citation>
    <scope>IDENTIFICATION</scope>
</reference>
<proteinExistence type="predicted"/>
<dbReference type="Ensembl" id="ENSMMDT00005009780.1">
    <property type="protein sequence ID" value="ENSMMDP00005009477.1"/>
    <property type="gene ID" value="ENSMMDG00005005205.1"/>
</dbReference>
<dbReference type="Gene3D" id="1.20.5.340">
    <property type="match status" value="1"/>
</dbReference>
<evidence type="ECO:0000313" key="3">
    <source>
        <dbReference type="Ensembl" id="ENSMMDP00005009477.1"/>
    </source>
</evidence>
<evidence type="ECO:0000259" key="2">
    <source>
        <dbReference type="Pfam" id="PF02994"/>
    </source>
</evidence>